<dbReference type="AlphaFoldDB" id="A0AAE8SH13"/>
<gene>
    <name evidence="2" type="ORF">FTOL_05167</name>
</gene>
<dbReference type="Proteomes" id="UP001187734">
    <property type="component" value="Unassembled WGS sequence"/>
</dbReference>
<name>A0AAE8SH13_9HYPO</name>
<feature type="region of interest" description="Disordered" evidence="1">
    <location>
        <begin position="29"/>
        <end position="80"/>
    </location>
</feature>
<evidence type="ECO:0000313" key="2">
    <source>
        <dbReference type="EMBL" id="SPJ75436.1"/>
    </source>
</evidence>
<accession>A0AAE8SH13</accession>
<keyword evidence="3" id="KW-1185">Reference proteome</keyword>
<protein>
    <submittedName>
        <fullName evidence="2">Uncharacterized protein</fullName>
    </submittedName>
</protein>
<evidence type="ECO:0000313" key="3">
    <source>
        <dbReference type="Proteomes" id="UP001187734"/>
    </source>
</evidence>
<dbReference type="EMBL" id="ONZP01000162">
    <property type="protein sequence ID" value="SPJ75436.1"/>
    <property type="molecule type" value="Genomic_DNA"/>
</dbReference>
<reference evidence="2" key="1">
    <citation type="submission" date="2018-03" db="EMBL/GenBank/DDBJ databases">
        <authorList>
            <person name="Guldener U."/>
        </authorList>
    </citation>
    <scope>NUCLEOTIDE SEQUENCE</scope>
</reference>
<comment type="caution">
    <text evidence="2">The sequence shown here is derived from an EMBL/GenBank/DDBJ whole genome shotgun (WGS) entry which is preliminary data.</text>
</comment>
<sequence length="180" mass="19802">MPSDSRCSGIDKFHISVVPNGLTLVPGLPVATPRSHGENPLNLKHPSSNATLRASKRRSSMEEPRSTSALKRCRLSSQYSKQDDVKLPYLGNFPSRDMNNHRKAALIDNSPPSPQQTNIIEGQDDKVDTFSQDLPSPDIPKGDAAYALLELSKRNRVVSKEVIDIPYATKDRVPAETVSN</sequence>
<proteinExistence type="predicted"/>
<organism evidence="2 3">
    <name type="scientific">Fusarium torulosum</name>
    <dbReference type="NCBI Taxonomy" id="33205"/>
    <lineage>
        <taxon>Eukaryota</taxon>
        <taxon>Fungi</taxon>
        <taxon>Dikarya</taxon>
        <taxon>Ascomycota</taxon>
        <taxon>Pezizomycotina</taxon>
        <taxon>Sordariomycetes</taxon>
        <taxon>Hypocreomycetidae</taxon>
        <taxon>Hypocreales</taxon>
        <taxon>Nectriaceae</taxon>
        <taxon>Fusarium</taxon>
    </lineage>
</organism>
<evidence type="ECO:0000256" key="1">
    <source>
        <dbReference type="SAM" id="MobiDB-lite"/>
    </source>
</evidence>